<gene>
    <name evidence="2" type="ORF">CR513_23192</name>
</gene>
<organism evidence="2 3">
    <name type="scientific">Mucuna pruriens</name>
    <name type="common">Velvet bean</name>
    <name type="synonym">Dolichos pruriens</name>
    <dbReference type="NCBI Taxonomy" id="157652"/>
    <lineage>
        <taxon>Eukaryota</taxon>
        <taxon>Viridiplantae</taxon>
        <taxon>Streptophyta</taxon>
        <taxon>Embryophyta</taxon>
        <taxon>Tracheophyta</taxon>
        <taxon>Spermatophyta</taxon>
        <taxon>Magnoliopsida</taxon>
        <taxon>eudicotyledons</taxon>
        <taxon>Gunneridae</taxon>
        <taxon>Pentapetalae</taxon>
        <taxon>rosids</taxon>
        <taxon>fabids</taxon>
        <taxon>Fabales</taxon>
        <taxon>Fabaceae</taxon>
        <taxon>Papilionoideae</taxon>
        <taxon>50 kb inversion clade</taxon>
        <taxon>NPAAA clade</taxon>
        <taxon>indigoferoid/millettioid clade</taxon>
        <taxon>Phaseoleae</taxon>
        <taxon>Mucuna</taxon>
    </lineage>
</organism>
<dbReference type="Proteomes" id="UP000257109">
    <property type="component" value="Unassembled WGS sequence"/>
</dbReference>
<reference evidence="2" key="1">
    <citation type="submission" date="2018-05" db="EMBL/GenBank/DDBJ databases">
        <title>Draft genome of Mucuna pruriens seed.</title>
        <authorList>
            <person name="Nnadi N.E."/>
            <person name="Vos R."/>
            <person name="Hasami M.H."/>
            <person name="Devisetty U.K."/>
            <person name="Aguiy J.C."/>
        </authorList>
    </citation>
    <scope>NUCLEOTIDE SEQUENCE [LARGE SCALE GENOMIC DNA]</scope>
    <source>
        <strain evidence="2">JCA_2017</strain>
    </source>
</reference>
<evidence type="ECO:0000313" key="3">
    <source>
        <dbReference type="Proteomes" id="UP000257109"/>
    </source>
</evidence>
<sequence>MKELGITIPFNTYEVDVLRTLGVALTQLHPNGWAMMQAFKVVCHCLRIKPIAFLLLCHYTTQIGAKAGWISLSPFPKTNLFNAYSSSYKGFKAHFVKIKALGGVSFDDDKKRLPLYWRLPQKFKGVPSKLPYSIGEDELHHGVNCKELVAMAFEPKPISFFKGKYPYCDLNYDEAKITRSYYWFEIRSRIHLLDGTGYAESEPRNQSSRSFGHGVKYRKKGLSIQRPLGVSGMIMKVDYPIGVLTWNDLNGERSEDYPLGVQTRDDLNGEAWTIY</sequence>
<evidence type="ECO:0000259" key="1">
    <source>
        <dbReference type="Pfam" id="PF04195"/>
    </source>
</evidence>
<dbReference type="InterPro" id="IPR007321">
    <property type="entry name" value="Transposase_28"/>
</dbReference>
<accession>A0A371GV42</accession>
<dbReference type="OrthoDB" id="1436751at2759"/>
<feature type="domain" description="Transposase (putative) gypsy type" evidence="1">
    <location>
        <begin position="3"/>
        <end position="56"/>
    </location>
</feature>
<dbReference type="AlphaFoldDB" id="A0A371GV42"/>
<protein>
    <recommendedName>
        <fullName evidence="1">Transposase (putative) gypsy type domain-containing protein</fullName>
    </recommendedName>
</protein>
<keyword evidence="3" id="KW-1185">Reference proteome</keyword>
<dbReference type="Pfam" id="PF04195">
    <property type="entry name" value="Transposase_28"/>
    <property type="match status" value="1"/>
</dbReference>
<comment type="caution">
    <text evidence="2">The sequence shown here is derived from an EMBL/GenBank/DDBJ whole genome shotgun (WGS) entry which is preliminary data.</text>
</comment>
<proteinExistence type="predicted"/>
<name>A0A371GV42_MUCPR</name>
<dbReference type="EMBL" id="QJKJ01004376">
    <property type="protein sequence ID" value="RDX94424.1"/>
    <property type="molecule type" value="Genomic_DNA"/>
</dbReference>
<feature type="non-terminal residue" evidence="2">
    <location>
        <position position="1"/>
    </location>
</feature>
<evidence type="ECO:0000313" key="2">
    <source>
        <dbReference type="EMBL" id="RDX94424.1"/>
    </source>
</evidence>